<dbReference type="InterPro" id="IPR003718">
    <property type="entry name" value="OsmC/Ohr_fam"/>
</dbReference>
<sequence length="170" mass="18816">MRNVKLMRFKRLHSQTRCIRMAAKFRHEYKGFISSSGGVIGEFRGESGFKGLFALPAEYGGVAGYVKPEELFALSCLTCSTTTLMYFLKKFKVIDDISGIEGGVVAAIEPGNGVCFTEVNMSFKIFVKKQEAVESVNKAVENAEKYCPVLKAIKDKVKVRVQANVEVKPS</sequence>
<comment type="caution">
    <text evidence="1">The sequence shown here is derived from an EMBL/GenBank/DDBJ whole genome shotgun (WGS) entry which is preliminary data.</text>
</comment>
<dbReference type="Gene3D" id="3.30.300.20">
    <property type="match status" value="1"/>
</dbReference>
<protein>
    <recommendedName>
        <fullName evidence="3">OsmC family peroxiredoxin</fullName>
    </recommendedName>
</protein>
<dbReference type="InterPro" id="IPR015946">
    <property type="entry name" value="KH_dom-like_a/b"/>
</dbReference>
<dbReference type="Pfam" id="PF02566">
    <property type="entry name" value="OsmC"/>
    <property type="match status" value="1"/>
</dbReference>
<organism evidence="1 2">
    <name type="scientific">Thermoproteota archaeon</name>
    <dbReference type="NCBI Taxonomy" id="2056631"/>
    <lineage>
        <taxon>Archaea</taxon>
        <taxon>Thermoproteota</taxon>
    </lineage>
</organism>
<name>A0A497EXT3_9CREN</name>
<dbReference type="SUPFAM" id="SSF82784">
    <property type="entry name" value="OsmC-like"/>
    <property type="match status" value="1"/>
</dbReference>
<accession>A0A497EXT3</accession>
<evidence type="ECO:0000313" key="2">
    <source>
        <dbReference type="Proteomes" id="UP000272051"/>
    </source>
</evidence>
<evidence type="ECO:0000313" key="1">
    <source>
        <dbReference type="EMBL" id="RLE51458.1"/>
    </source>
</evidence>
<dbReference type="InterPro" id="IPR036102">
    <property type="entry name" value="OsmC/Ohrsf"/>
</dbReference>
<evidence type="ECO:0008006" key="3">
    <source>
        <dbReference type="Google" id="ProtNLM"/>
    </source>
</evidence>
<dbReference type="AlphaFoldDB" id="A0A497EXT3"/>
<dbReference type="Proteomes" id="UP000272051">
    <property type="component" value="Unassembled WGS sequence"/>
</dbReference>
<proteinExistence type="predicted"/>
<dbReference type="EMBL" id="QMQX01000108">
    <property type="protein sequence ID" value="RLE51458.1"/>
    <property type="molecule type" value="Genomic_DNA"/>
</dbReference>
<gene>
    <name evidence="1" type="ORF">DRJ33_05900</name>
</gene>
<reference evidence="1 2" key="1">
    <citation type="submission" date="2018-06" db="EMBL/GenBank/DDBJ databases">
        <title>Extensive metabolic versatility and redundancy in microbially diverse, dynamic hydrothermal sediments.</title>
        <authorList>
            <person name="Dombrowski N."/>
            <person name="Teske A."/>
            <person name="Baker B.J."/>
        </authorList>
    </citation>
    <scope>NUCLEOTIDE SEQUENCE [LARGE SCALE GENOMIC DNA]</scope>
    <source>
        <strain evidence="1">B34_G17</strain>
    </source>
</reference>